<reference evidence="2 3" key="1">
    <citation type="submission" date="2019-06" db="EMBL/GenBank/DDBJ databases">
        <title>Draft genome of Streptomyces sedi sp. JCM16909.</title>
        <authorList>
            <person name="Klykleung N."/>
            <person name="Tanasupawat S."/>
            <person name="Kudo T."/>
            <person name="Yuki M."/>
            <person name="Ohkuma M."/>
        </authorList>
    </citation>
    <scope>NUCLEOTIDE SEQUENCE [LARGE SCALE GENOMIC DNA]</scope>
    <source>
        <strain evidence="2 3">JCM 16909</strain>
    </source>
</reference>
<feature type="compositionally biased region" description="Pro residues" evidence="1">
    <location>
        <begin position="116"/>
        <end position="125"/>
    </location>
</feature>
<comment type="caution">
    <text evidence="2">The sequence shown here is derived from an EMBL/GenBank/DDBJ whole genome shotgun (WGS) entry which is preliminary data.</text>
</comment>
<feature type="compositionally biased region" description="Low complexity" evidence="1">
    <location>
        <begin position="50"/>
        <end position="65"/>
    </location>
</feature>
<feature type="compositionally biased region" description="Basic and acidic residues" evidence="1">
    <location>
        <begin position="100"/>
        <end position="112"/>
    </location>
</feature>
<dbReference type="SUPFAM" id="SSF48230">
    <property type="entry name" value="Chondroitin AC/alginate lyase"/>
    <property type="match status" value="1"/>
</dbReference>
<name>A0A5C4UYZ2_9ACTN</name>
<keyword evidence="3" id="KW-1185">Reference proteome</keyword>
<feature type="compositionally biased region" description="Pro residues" evidence="1">
    <location>
        <begin position="165"/>
        <end position="176"/>
    </location>
</feature>
<evidence type="ECO:0000313" key="3">
    <source>
        <dbReference type="Proteomes" id="UP000311713"/>
    </source>
</evidence>
<feature type="compositionally biased region" description="Acidic residues" evidence="1">
    <location>
        <begin position="74"/>
        <end position="89"/>
    </location>
</feature>
<dbReference type="Proteomes" id="UP000311713">
    <property type="component" value="Unassembled WGS sequence"/>
</dbReference>
<protein>
    <submittedName>
        <fullName evidence="2">Heparinase</fullName>
    </submittedName>
</protein>
<dbReference type="EMBL" id="VDGT01000013">
    <property type="protein sequence ID" value="TNM28416.1"/>
    <property type="molecule type" value="Genomic_DNA"/>
</dbReference>
<sequence>MNARMSDPERSAVGRRSYGRSSRKPNGSSRNRDGVQRSEMVESGRKRFCAGAPGKQQAAAPGRPGHPATTPEPLGDEEGDEEGGEEETKEEQNRLAPRLTSHDRSNPPDPSRHPHQPAPPAPPAPRTERRSNRASRDRRPARRDPNVQHHRLSDLHPRERLAATLPPPGAWRPLPPASDRAAWSRVPEPQRLRTLALAEAHLADVLPPLTDDGFAAYGRTGDRARHEHAYFARRTRLTAAVVHTLLAGPGTATAELESLVRLLCAETTWCVPAHELGRDTDGLPAPDPARPTVDLFAAETAALLAYTRLLVGEELPDALRELIATEVRTRVLAPFRARDDWWWLGLAGERLNNWTSWIVANLLPTALLLEDSPETLLTDVERAVGALDRYLAQLPDDGGCDEGLAYWWRSAASYFEAVETLADATGDQAALRMPRTAALVRYPVTAHVAGPWWVNFADGPARLPNVEPGLLFRYGARVGDREATELAAATAPAASLDAPDVSLARLLTPLLDDAWHAARADGLARPPLVRQRWLPYTQLLVAREREGDPDGLFLAAKGGHNDESHNHNDVGTFLVAHRGAPVLIDLGVGTYDATAFGPDRYGVWTMGSAWHNLPLVNDIPQSAGARHAATDVTAELDDRAASLTMDLATAWPPEAGVRAWRRTVALRRGGPGERSEIAVTERWRLDAPPHALALHLVTTHPPAAGPTPGSLLLGAPGRRLLLDYDASVFCLLAEERPLEDPKLAAVWGSTVHRVRLLATAPPATGTTHLTLHTA</sequence>
<dbReference type="OrthoDB" id="9793856at2"/>
<dbReference type="AlphaFoldDB" id="A0A5C4UYZ2"/>
<organism evidence="2 3">
    <name type="scientific">Streptomyces sedi</name>
    <dbReference type="NCBI Taxonomy" id="555059"/>
    <lineage>
        <taxon>Bacteria</taxon>
        <taxon>Bacillati</taxon>
        <taxon>Actinomycetota</taxon>
        <taxon>Actinomycetes</taxon>
        <taxon>Kitasatosporales</taxon>
        <taxon>Streptomycetaceae</taxon>
        <taxon>Streptomyces</taxon>
    </lineage>
</organism>
<feature type="compositionally biased region" description="Basic and acidic residues" evidence="1">
    <location>
        <begin position="126"/>
        <end position="161"/>
    </location>
</feature>
<dbReference type="InterPro" id="IPR008929">
    <property type="entry name" value="Chondroitin_lyas"/>
</dbReference>
<accession>A0A5C4UYZ2</accession>
<gene>
    <name evidence="2" type="ORF">FH715_17825</name>
</gene>
<proteinExistence type="predicted"/>
<dbReference type="Gene3D" id="2.70.98.70">
    <property type="match status" value="1"/>
</dbReference>
<evidence type="ECO:0000256" key="1">
    <source>
        <dbReference type="SAM" id="MobiDB-lite"/>
    </source>
</evidence>
<feature type="compositionally biased region" description="Basic and acidic residues" evidence="1">
    <location>
        <begin position="1"/>
        <end position="12"/>
    </location>
</feature>
<evidence type="ECO:0000313" key="2">
    <source>
        <dbReference type="EMBL" id="TNM28416.1"/>
    </source>
</evidence>
<dbReference type="Gene3D" id="1.50.10.100">
    <property type="entry name" value="Chondroitin AC/alginate lyase"/>
    <property type="match status" value="1"/>
</dbReference>
<feature type="region of interest" description="Disordered" evidence="1">
    <location>
        <begin position="1"/>
        <end position="183"/>
    </location>
</feature>
<feature type="compositionally biased region" description="Basic and acidic residues" evidence="1">
    <location>
        <begin position="30"/>
        <end position="45"/>
    </location>
</feature>